<accession>A0A941B4H6</accession>
<dbReference type="InterPro" id="IPR004557">
    <property type="entry name" value="PrmC-related"/>
</dbReference>
<keyword evidence="7" id="KW-1185">Reference proteome</keyword>
<evidence type="ECO:0000256" key="4">
    <source>
        <dbReference type="ARBA" id="ARBA00022691"/>
    </source>
</evidence>
<dbReference type="EMBL" id="JAGPYQ010000001">
    <property type="protein sequence ID" value="MBQ0850375.1"/>
    <property type="molecule type" value="Genomic_DNA"/>
</dbReference>
<evidence type="ECO:0000256" key="2">
    <source>
        <dbReference type="ARBA" id="ARBA00022603"/>
    </source>
</evidence>
<keyword evidence="2 6" id="KW-0489">Methyltransferase</keyword>
<keyword evidence="4" id="KW-0949">S-adenosyl-L-methionine</keyword>
<evidence type="ECO:0000313" key="6">
    <source>
        <dbReference type="EMBL" id="MBQ0850375.1"/>
    </source>
</evidence>
<dbReference type="InterPro" id="IPR007848">
    <property type="entry name" value="Small_mtfrase_dom"/>
</dbReference>
<protein>
    <submittedName>
        <fullName evidence="6">Methyltransferase</fullName>
    </submittedName>
</protein>
<dbReference type="PANTHER" id="PTHR45875:SF1">
    <property type="entry name" value="METHYLTRANSFERASE N6AMT1"/>
    <property type="match status" value="1"/>
</dbReference>
<dbReference type="Gene3D" id="3.40.50.150">
    <property type="entry name" value="Vaccinia Virus protein VP39"/>
    <property type="match status" value="1"/>
</dbReference>
<comment type="caution">
    <text evidence="6">The sequence shown here is derived from an EMBL/GenBank/DDBJ whole genome shotgun (WGS) entry which is preliminary data.</text>
</comment>
<dbReference type="Proteomes" id="UP000677413">
    <property type="component" value="Unassembled WGS sequence"/>
</dbReference>
<comment type="similarity">
    <text evidence="1">Belongs to the eukaryotic/archaeal PrmC-related family.</text>
</comment>
<feature type="domain" description="Methyltransferase small" evidence="5">
    <location>
        <begin position="26"/>
        <end position="116"/>
    </location>
</feature>
<dbReference type="GO" id="GO:0003676">
    <property type="term" value="F:nucleic acid binding"/>
    <property type="evidence" value="ECO:0007669"/>
    <property type="project" value="InterPro"/>
</dbReference>
<gene>
    <name evidence="6" type="ORF">J8N05_19500</name>
</gene>
<dbReference type="InterPro" id="IPR029063">
    <property type="entry name" value="SAM-dependent_MTases_sf"/>
</dbReference>
<dbReference type="GO" id="GO:0008757">
    <property type="term" value="F:S-adenosylmethionine-dependent methyltransferase activity"/>
    <property type="evidence" value="ECO:0007669"/>
    <property type="project" value="TreeGrafter"/>
</dbReference>
<dbReference type="GO" id="GO:0008170">
    <property type="term" value="F:N-methyltransferase activity"/>
    <property type="evidence" value="ECO:0007669"/>
    <property type="project" value="UniProtKB-ARBA"/>
</dbReference>
<dbReference type="GO" id="GO:0035657">
    <property type="term" value="C:eRF1 methyltransferase complex"/>
    <property type="evidence" value="ECO:0007669"/>
    <property type="project" value="TreeGrafter"/>
</dbReference>
<dbReference type="InterPro" id="IPR052190">
    <property type="entry name" value="Euk-Arch_PrmC-MTase"/>
</dbReference>
<dbReference type="Pfam" id="PF05175">
    <property type="entry name" value="MTS"/>
    <property type="match status" value="1"/>
</dbReference>
<dbReference type="InterPro" id="IPR002052">
    <property type="entry name" value="DNA_methylase_N6_adenine_CS"/>
</dbReference>
<dbReference type="AlphaFoldDB" id="A0A941B4H6"/>
<sequence length="228" mass="24135">MPCTAVTRGLLPAGLLALPGVYRPQADTHLLATALAAEDIHAATKVLEIGTGTGALALSAARRKAQVTAVDVSRRAVATARLNALRHRLPLQILHGDFTHRTIGRRFDLVLANPPYVPSPNSSPPSSGPARAWDAGRDGRLVIDKICASAPALLHPGGILLIVHSVMSGPETTLKRLAEAGLTAEATTTASVPWGPILRSRRSWLQQQGLATNGEQQEKLVIIRARAH</sequence>
<keyword evidence="3" id="KW-0808">Transferase</keyword>
<evidence type="ECO:0000313" key="7">
    <source>
        <dbReference type="Proteomes" id="UP000677413"/>
    </source>
</evidence>
<dbReference type="PANTHER" id="PTHR45875">
    <property type="entry name" value="METHYLTRANSFERASE N6AMT1"/>
    <property type="match status" value="1"/>
</dbReference>
<organism evidence="6 7">
    <name type="scientific">Streptomyces liliiviolaceus</name>
    <dbReference type="NCBI Taxonomy" id="2823109"/>
    <lineage>
        <taxon>Bacteria</taxon>
        <taxon>Bacillati</taxon>
        <taxon>Actinomycetota</taxon>
        <taxon>Actinomycetes</taxon>
        <taxon>Kitasatosporales</taxon>
        <taxon>Streptomycetaceae</taxon>
        <taxon>Streptomyces</taxon>
    </lineage>
</organism>
<evidence type="ECO:0000256" key="1">
    <source>
        <dbReference type="ARBA" id="ARBA00006149"/>
    </source>
</evidence>
<evidence type="ECO:0000256" key="3">
    <source>
        <dbReference type="ARBA" id="ARBA00022679"/>
    </source>
</evidence>
<dbReference type="NCBIfam" id="TIGR00537">
    <property type="entry name" value="hemK_rel_arch"/>
    <property type="match status" value="1"/>
</dbReference>
<reference evidence="6 7" key="1">
    <citation type="submission" date="2021-04" db="EMBL/GenBank/DDBJ databases">
        <authorList>
            <person name="Tang X."/>
            <person name="Zhou X."/>
            <person name="Chen X."/>
            <person name="Cernava T."/>
            <person name="Zhang C."/>
        </authorList>
    </citation>
    <scope>NUCLEOTIDE SEQUENCE [LARGE SCALE GENOMIC DNA]</scope>
    <source>
        <strain evidence="6 7">BH-SS-21</strain>
    </source>
</reference>
<dbReference type="GO" id="GO:0032259">
    <property type="term" value="P:methylation"/>
    <property type="evidence" value="ECO:0007669"/>
    <property type="project" value="UniProtKB-KW"/>
</dbReference>
<dbReference type="PROSITE" id="PS00092">
    <property type="entry name" value="N6_MTASE"/>
    <property type="match status" value="1"/>
</dbReference>
<dbReference type="GO" id="GO:0008276">
    <property type="term" value="F:protein methyltransferase activity"/>
    <property type="evidence" value="ECO:0007669"/>
    <property type="project" value="TreeGrafter"/>
</dbReference>
<dbReference type="SUPFAM" id="SSF53335">
    <property type="entry name" value="S-adenosyl-L-methionine-dependent methyltransferases"/>
    <property type="match status" value="1"/>
</dbReference>
<proteinExistence type="inferred from homology"/>
<dbReference type="RefSeq" id="WP_210884504.1">
    <property type="nucleotide sequence ID" value="NZ_JAGPYQ010000001.1"/>
</dbReference>
<evidence type="ECO:0000259" key="5">
    <source>
        <dbReference type="Pfam" id="PF05175"/>
    </source>
</evidence>
<name>A0A941B4H6_9ACTN</name>
<dbReference type="CDD" id="cd02440">
    <property type="entry name" value="AdoMet_MTases"/>
    <property type="match status" value="1"/>
</dbReference>